<protein>
    <submittedName>
        <fullName evidence="1">Uncharacterized protein</fullName>
    </submittedName>
</protein>
<proteinExistence type="predicted"/>
<dbReference type="AlphaFoldDB" id="A0AAF0UKK0"/>
<evidence type="ECO:0000313" key="2">
    <source>
        <dbReference type="Proteomes" id="UP001234989"/>
    </source>
</evidence>
<dbReference type="EMBL" id="CP133620">
    <property type="protein sequence ID" value="WMV47520.1"/>
    <property type="molecule type" value="Genomic_DNA"/>
</dbReference>
<reference evidence="1" key="1">
    <citation type="submission" date="2023-08" db="EMBL/GenBank/DDBJ databases">
        <title>A de novo genome assembly of Solanum verrucosum Schlechtendal, a Mexican diploid species geographically isolated from the other diploid A-genome species in potato relatives.</title>
        <authorList>
            <person name="Hosaka K."/>
        </authorList>
    </citation>
    <scope>NUCLEOTIDE SEQUENCE</scope>
    <source>
        <tissue evidence="1">Young leaves</tissue>
    </source>
</reference>
<keyword evidence="2" id="KW-1185">Reference proteome</keyword>
<accession>A0AAF0UKK0</accession>
<evidence type="ECO:0000313" key="1">
    <source>
        <dbReference type="EMBL" id="WMV47520.1"/>
    </source>
</evidence>
<dbReference type="Proteomes" id="UP001234989">
    <property type="component" value="Chromosome 9"/>
</dbReference>
<gene>
    <name evidence="1" type="ORF">MTR67_040905</name>
</gene>
<sequence length="73" mass="8148">MEMLDENTVERIMEMEQVLVNINSMIETTNSGINTLERYNVGLKKEEEVLMLSTGQNCFAVAAKESQQAPGPV</sequence>
<organism evidence="1 2">
    <name type="scientific">Solanum verrucosum</name>
    <dbReference type="NCBI Taxonomy" id="315347"/>
    <lineage>
        <taxon>Eukaryota</taxon>
        <taxon>Viridiplantae</taxon>
        <taxon>Streptophyta</taxon>
        <taxon>Embryophyta</taxon>
        <taxon>Tracheophyta</taxon>
        <taxon>Spermatophyta</taxon>
        <taxon>Magnoliopsida</taxon>
        <taxon>eudicotyledons</taxon>
        <taxon>Gunneridae</taxon>
        <taxon>Pentapetalae</taxon>
        <taxon>asterids</taxon>
        <taxon>lamiids</taxon>
        <taxon>Solanales</taxon>
        <taxon>Solanaceae</taxon>
        <taxon>Solanoideae</taxon>
        <taxon>Solaneae</taxon>
        <taxon>Solanum</taxon>
    </lineage>
</organism>
<name>A0AAF0UKK0_SOLVR</name>